<accession>E2A6H1</accession>
<dbReference type="Proteomes" id="UP000000311">
    <property type="component" value="Unassembled WGS sequence"/>
</dbReference>
<keyword evidence="2" id="KW-1185">Reference proteome</keyword>
<name>E2A6H1_CAMFO</name>
<evidence type="ECO:0000313" key="1">
    <source>
        <dbReference type="EMBL" id="EFN70971.1"/>
    </source>
</evidence>
<dbReference type="AlphaFoldDB" id="E2A6H1"/>
<evidence type="ECO:0000313" key="2">
    <source>
        <dbReference type="Proteomes" id="UP000000311"/>
    </source>
</evidence>
<dbReference type="EMBL" id="GL437125">
    <property type="protein sequence ID" value="EFN70971.1"/>
    <property type="molecule type" value="Genomic_DNA"/>
</dbReference>
<sequence length="272" mass="30442">MDLFATETLRSRGVLAKAAQLTDKSSRRFLPSSAARKSLRSTTTLLAKFSFHTMLAKTVRGSACKPSRDLYKRPISSENLNNHTKVYGIRIVQKGMLINFAREKASTKHNWFVFLKKLCFCCCQKQNFVVSIADGMCVNVQIANNCVEARTTLMATVVKESSFESISHARRYDGPRLTVSNPGLDGASYIGARMRQPRTGQPTRQRTYVTMAMQRAASAYETWSRAKFRHYLSKYPTGEVAQSWIPLYVDSDAIGVGSPRPCRLSDFIPTGS</sequence>
<proteinExistence type="predicted"/>
<protein>
    <submittedName>
        <fullName evidence="1">Uncharacterized protein</fullName>
    </submittedName>
</protein>
<reference evidence="1 2" key="1">
    <citation type="journal article" date="2010" name="Science">
        <title>Genomic comparison of the ants Camponotus floridanus and Harpegnathos saltator.</title>
        <authorList>
            <person name="Bonasio R."/>
            <person name="Zhang G."/>
            <person name="Ye C."/>
            <person name="Mutti N.S."/>
            <person name="Fang X."/>
            <person name="Qin N."/>
            <person name="Donahue G."/>
            <person name="Yang P."/>
            <person name="Li Q."/>
            <person name="Li C."/>
            <person name="Zhang P."/>
            <person name="Huang Z."/>
            <person name="Berger S.L."/>
            <person name="Reinberg D."/>
            <person name="Wang J."/>
            <person name="Liebig J."/>
        </authorList>
    </citation>
    <scope>NUCLEOTIDE SEQUENCE [LARGE SCALE GENOMIC DNA]</scope>
    <source>
        <strain evidence="2">C129</strain>
    </source>
</reference>
<dbReference type="InParanoid" id="E2A6H1"/>
<organism evidence="2">
    <name type="scientific">Camponotus floridanus</name>
    <name type="common">Florida carpenter ant</name>
    <dbReference type="NCBI Taxonomy" id="104421"/>
    <lineage>
        <taxon>Eukaryota</taxon>
        <taxon>Metazoa</taxon>
        <taxon>Ecdysozoa</taxon>
        <taxon>Arthropoda</taxon>
        <taxon>Hexapoda</taxon>
        <taxon>Insecta</taxon>
        <taxon>Pterygota</taxon>
        <taxon>Neoptera</taxon>
        <taxon>Endopterygota</taxon>
        <taxon>Hymenoptera</taxon>
        <taxon>Apocrita</taxon>
        <taxon>Aculeata</taxon>
        <taxon>Formicoidea</taxon>
        <taxon>Formicidae</taxon>
        <taxon>Formicinae</taxon>
        <taxon>Camponotus</taxon>
    </lineage>
</organism>
<gene>
    <name evidence="1" type="ORF">EAG_06791</name>
</gene>